<dbReference type="InterPro" id="IPR041492">
    <property type="entry name" value="HAD_2"/>
</dbReference>
<dbReference type="FunFam" id="3.40.50.1000:FF:000036">
    <property type="entry name" value="HAD family hydrolase"/>
    <property type="match status" value="1"/>
</dbReference>
<dbReference type="EMBL" id="WNZX01000002">
    <property type="protein sequence ID" value="MUG69569.1"/>
    <property type="molecule type" value="Genomic_DNA"/>
</dbReference>
<dbReference type="InterPro" id="IPR023198">
    <property type="entry name" value="PGP-like_dom2"/>
</dbReference>
<keyword evidence="5" id="KW-1185">Reference proteome</keyword>
<dbReference type="AlphaFoldDB" id="A0A7X2Z742"/>
<organism evidence="4 5">
    <name type="scientific">Paenibacillus validus</name>
    <dbReference type="NCBI Taxonomy" id="44253"/>
    <lineage>
        <taxon>Bacteria</taxon>
        <taxon>Bacillati</taxon>
        <taxon>Bacillota</taxon>
        <taxon>Bacilli</taxon>
        <taxon>Bacillales</taxon>
        <taxon>Paenibacillaceae</taxon>
        <taxon>Paenibacillus</taxon>
    </lineage>
</organism>
<dbReference type="SFLD" id="SFLDS00003">
    <property type="entry name" value="Haloacid_Dehalogenase"/>
    <property type="match status" value="1"/>
</dbReference>
<evidence type="ECO:0000313" key="4">
    <source>
        <dbReference type="EMBL" id="MUG69569.1"/>
    </source>
</evidence>
<dbReference type="Proteomes" id="UP000450917">
    <property type="component" value="Unassembled WGS sequence"/>
</dbReference>
<dbReference type="RefSeq" id="WP_141336259.1">
    <property type="nucleotide sequence ID" value="NZ_JARTHJ010000187.1"/>
</dbReference>
<evidence type="ECO:0000256" key="3">
    <source>
        <dbReference type="ARBA" id="ARBA00022801"/>
    </source>
</evidence>
<dbReference type="SFLD" id="SFLDG01129">
    <property type="entry name" value="C1.5:_HAD__Beta-PGM__Phosphata"/>
    <property type="match status" value="1"/>
</dbReference>
<evidence type="ECO:0000256" key="2">
    <source>
        <dbReference type="ARBA" id="ARBA00022723"/>
    </source>
</evidence>
<gene>
    <name evidence="4" type="ORF">GNP93_02645</name>
</gene>
<proteinExistence type="inferred from homology"/>
<dbReference type="Gene3D" id="3.40.50.1000">
    <property type="entry name" value="HAD superfamily/HAD-like"/>
    <property type="match status" value="1"/>
</dbReference>
<keyword evidence="2" id="KW-0479">Metal-binding</keyword>
<evidence type="ECO:0000313" key="5">
    <source>
        <dbReference type="Proteomes" id="UP000450917"/>
    </source>
</evidence>
<dbReference type="NCBIfam" id="TIGR01509">
    <property type="entry name" value="HAD-SF-IA-v3"/>
    <property type="match status" value="1"/>
</dbReference>
<dbReference type="CDD" id="cd16423">
    <property type="entry name" value="HAD_BPGM-like"/>
    <property type="match status" value="1"/>
</dbReference>
<dbReference type="InterPro" id="IPR023214">
    <property type="entry name" value="HAD_sf"/>
</dbReference>
<accession>A0A7X2Z742</accession>
<dbReference type="PANTHER" id="PTHR18901:SF38">
    <property type="entry name" value="PSEUDOURIDINE-5'-PHOSPHATASE"/>
    <property type="match status" value="1"/>
</dbReference>
<evidence type="ECO:0000256" key="1">
    <source>
        <dbReference type="ARBA" id="ARBA00006171"/>
    </source>
</evidence>
<keyword evidence="3 4" id="KW-0378">Hydrolase</keyword>
<dbReference type="GO" id="GO:0016787">
    <property type="term" value="F:hydrolase activity"/>
    <property type="evidence" value="ECO:0007669"/>
    <property type="project" value="UniProtKB-KW"/>
</dbReference>
<dbReference type="PRINTS" id="PR00413">
    <property type="entry name" value="HADHALOGNASE"/>
</dbReference>
<dbReference type="InterPro" id="IPR006439">
    <property type="entry name" value="HAD-SF_hydro_IA"/>
</dbReference>
<dbReference type="Pfam" id="PF13419">
    <property type="entry name" value="HAD_2"/>
    <property type="match status" value="1"/>
</dbReference>
<dbReference type="SUPFAM" id="SSF56784">
    <property type="entry name" value="HAD-like"/>
    <property type="match status" value="1"/>
</dbReference>
<sequence>MIRAVVFDFDGLIVDTETADFESVQAMYRHHGGELTIDVWGHCIGTGPDAFNPYDDLERQIGRTYDREAARAMRKQAYDARMAEADVRPGVRSYLKEARRLGLRIGLASSSTREWVTGYLKAYGLLDDFECIRTRDDVTRVKPDPELYLKALAALGVQPHEAVAFEDSPNGALAAYRAGMRCVVVPNAVTGLLTFGTHDFRLASMEEIGLAAVIKRLQQTDILKNRGRDIQ</sequence>
<reference evidence="4 5" key="1">
    <citation type="submission" date="2019-11" db="EMBL/GenBank/DDBJ databases">
        <title>Draft genome sequences of five Paenibacillus species of dairy origin.</title>
        <authorList>
            <person name="Olajide A.M."/>
            <person name="Chen S."/>
            <person name="Lapointe G."/>
        </authorList>
    </citation>
    <scope>NUCLEOTIDE SEQUENCE [LARGE SCALE GENOMIC DNA]</scope>
    <source>
        <strain evidence="4 5">2CS3</strain>
    </source>
</reference>
<name>A0A7X2Z742_9BACL</name>
<dbReference type="Gene3D" id="1.10.150.240">
    <property type="entry name" value="Putative phosphatase, domain 2"/>
    <property type="match status" value="1"/>
</dbReference>
<comment type="caution">
    <text evidence="4">The sequence shown here is derived from an EMBL/GenBank/DDBJ whole genome shotgun (WGS) entry which is preliminary data.</text>
</comment>
<protein>
    <submittedName>
        <fullName evidence="4">HAD-IA family hydrolase</fullName>
    </submittedName>
</protein>
<comment type="similarity">
    <text evidence="1">Belongs to the HAD-like hydrolase superfamily. CbbY/CbbZ/Gph/YieH family.</text>
</comment>
<dbReference type="GO" id="GO:0046872">
    <property type="term" value="F:metal ion binding"/>
    <property type="evidence" value="ECO:0007669"/>
    <property type="project" value="UniProtKB-KW"/>
</dbReference>
<dbReference type="PANTHER" id="PTHR18901">
    <property type="entry name" value="2-DEOXYGLUCOSE-6-PHOSPHATE PHOSPHATASE 2"/>
    <property type="match status" value="1"/>
</dbReference>
<dbReference type="InterPro" id="IPR036412">
    <property type="entry name" value="HAD-like_sf"/>
</dbReference>